<dbReference type="PANTHER" id="PTHR33121:SF71">
    <property type="entry name" value="OXYGEN SENSOR PROTEIN DOSP"/>
    <property type="match status" value="1"/>
</dbReference>
<dbReference type="PROSITE" id="PS50112">
    <property type="entry name" value="PAS"/>
    <property type="match status" value="1"/>
</dbReference>
<dbReference type="SMART" id="SM00052">
    <property type="entry name" value="EAL"/>
    <property type="match status" value="1"/>
</dbReference>
<dbReference type="SUPFAM" id="SSF55785">
    <property type="entry name" value="PYP-like sensor domain (PAS domain)"/>
    <property type="match status" value="1"/>
</dbReference>
<dbReference type="GO" id="GO:0071111">
    <property type="term" value="F:cyclic-guanylate-specific phosphodiesterase activity"/>
    <property type="evidence" value="ECO:0007669"/>
    <property type="project" value="InterPro"/>
</dbReference>
<dbReference type="KEGG" id="cdev:CIGN_0265"/>
<evidence type="ECO:0000313" key="5">
    <source>
        <dbReference type="EMBL" id="ARQ98575.1"/>
    </source>
</evidence>
<dbReference type="Proteomes" id="UP000194309">
    <property type="component" value="Chromosome"/>
</dbReference>
<dbReference type="STRING" id="1660064.CIGN_0265"/>
<feature type="transmembrane region" description="Helical" evidence="1">
    <location>
        <begin position="12"/>
        <end position="34"/>
    </location>
</feature>
<dbReference type="InterPro" id="IPR050706">
    <property type="entry name" value="Cyclic-di-GMP_PDE-like"/>
</dbReference>
<keyword evidence="1" id="KW-1133">Transmembrane helix</keyword>
<dbReference type="PROSITE" id="PS50113">
    <property type="entry name" value="PAC"/>
    <property type="match status" value="1"/>
</dbReference>
<keyword evidence="6" id="KW-1185">Reference proteome</keyword>
<dbReference type="Gene3D" id="3.20.20.450">
    <property type="entry name" value="EAL domain"/>
    <property type="match status" value="1"/>
</dbReference>
<organism evidence="5 6">
    <name type="scientific">Campylobacter devanensis</name>
    <dbReference type="NCBI Taxonomy" id="3161138"/>
    <lineage>
        <taxon>Bacteria</taxon>
        <taxon>Pseudomonadati</taxon>
        <taxon>Campylobacterota</taxon>
        <taxon>Epsilonproteobacteria</taxon>
        <taxon>Campylobacterales</taxon>
        <taxon>Campylobacteraceae</taxon>
        <taxon>Campylobacter</taxon>
    </lineage>
</organism>
<dbReference type="CDD" id="cd01948">
    <property type="entry name" value="EAL"/>
    <property type="match status" value="1"/>
</dbReference>
<evidence type="ECO:0000259" key="4">
    <source>
        <dbReference type="PROSITE" id="PS50883"/>
    </source>
</evidence>
<feature type="domain" description="EAL" evidence="4">
    <location>
        <begin position="565"/>
        <end position="809"/>
    </location>
</feature>
<accession>A0A1X9SQS8</accession>
<reference evidence="5 6" key="1">
    <citation type="journal article" date="2017" name="Genome Biol. Evol.">
        <title>Comparative Genomic Analysis Identifies a Campylobacter Clade Deficient in Selenium Metabolism.</title>
        <authorList>
            <person name="Miller W.G."/>
            <person name="Yee E."/>
            <person name="Lopes B.S."/>
            <person name="Chapman M.H."/>
            <person name="Huynh S."/>
            <person name="Bono J.L."/>
            <person name="Parker C.T."/>
            <person name="Strachan N.J.C."/>
            <person name="Forbes K.J."/>
        </authorList>
    </citation>
    <scope>NUCLEOTIDE SEQUENCE [LARGE SCALE GENOMIC DNA]</scope>
    <source>
        <strain evidence="5 6">NCTC 13003</strain>
    </source>
</reference>
<keyword evidence="1" id="KW-0472">Membrane</keyword>
<dbReference type="PROSITE" id="PS50883">
    <property type="entry name" value="EAL"/>
    <property type="match status" value="1"/>
</dbReference>
<evidence type="ECO:0000313" key="6">
    <source>
        <dbReference type="Proteomes" id="UP000194309"/>
    </source>
</evidence>
<dbReference type="NCBIfam" id="TIGR00229">
    <property type="entry name" value="sensory_box"/>
    <property type="match status" value="1"/>
</dbReference>
<dbReference type="InterPro" id="IPR035919">
    <property type="entry name" value="EAL_sf"/>
</dbReference>
<name>A0A1X9SQS8_9BACT</name>
<feature type="domain" description="PAC" evidence="3">
    <location>
        <begin position="330"/>
        <end position="388"/>
    </location>
</feature>
<dbReference type="Gene3D" id="3.30.70.270">
    <property type="match status" value="1"/>
</dbReference>
<dbReference type="Pfam" id="PF00563">
    <property type="entry name" value="EAL"/>
    <property type="match status" value="1"/>
</dbReference>
<sequence>MKANILKTNIIRIVLIFFVLVCLYFIISTGQILLKTNERLYDFAELKRLNEELYLQIDLQNIHTTIENTENSINEINTLMDKISSNFVITKLFYNVEHVELLDTLKSRLKTRNDIIRNYYIIRQDISKSLFELNKELPNTIDFKQMAQAYALLINSRFISDFNRDEFDRYLTKLINEPREQFDYEFLIKIQHVNDNLITIPNLKIQNKALKIESKIDQLLNHSIEHFNSALYALITCSAFLLVVAFLALTKNGILSNQNRSNKAKLKQLAYLIDSNPNQIIILDKFGRISSVNNSFINSSSFSQEDIINQELSALNMNMQGTDIFDEICQSKDVKTYNEFVSKSKDGILIYENIVAIPMLDEFNDISGAIILKRDITKERLTSKELNFKNAQLQESSNIDNLTGLRNLTSLNDAIKANQNGTLIYLMITDFVNLRFFYRSDLIDLIFVAIANSIKLAISTYKIDAMAYRMQLDEFCIWYKGDNIKKDIKYLLEYFKSKNITIQTEGGFEILPNISITIGISSNEDKPNLNRLTQAILAAQDAKDKDLSFSFYNHDNPIEKNYQKNATITRLIQYALNENRVIVECQGIFDIRENKPKISSYEILIRILDQQNQIHYPNEFLSVAKLTSLYLALTKQVINRAFELLERFGDKKRFSINLSSVDMMNEPVKNLFIQKLDSCSNPQNLTIEILESEGVDDYDAINPIIQEIKNYGCKLSLDDFGSGYSNYYRMLELNIDYIKIDGSIISKLPFDKNAQSVVMTIVDFAKRQGYETVAEFVSTPQILEIIKNLGIDYAQGYLLARPVLPNNIE</sequence>
<dbReference type="EMBL" id="CP018788">
    <property type="protein sequence ID" value="ARQ98575.1"/>
    <property type="molecule type" value="Genomic_DNA"/>
</dbReference>
<proteinExistence type="predicted"/>
<evidence type="ECO:0000256" key="1">
    <source>
        <dbReference type="SAM" id="Phobius"/>
    </source>
</evidence>
<dbReference type="InterPro" id="IPR000160">
    <property type="entry name" value="GGDEF_dom"/>
</dbReference>
<dbReference type="InterPro" id="IPR001633">
    <property type="entry name" value="EAL_dom"/>
</dbReference>
<keyword evidence="1" id="KW-0812">Transmembrane</keyword>
<dbReference type="InterPro" id="IPR000700">
    <property type="entry name" value="PAS-assoc_C"/>
</dbReference>
<feature type="domain" description="PAS" evidence="2">
    <location>
        <begin position="265"/>
        <end position="312"/>
    </location>
</feature>
<dbReference type="AlphaFoldDB" id="A0A1X9SQS8"/>
<dbReference type="Gene3D" id="3.30.450.20">
    <property type="entry name" value="PAS domain"/>
    <property type="match status" value="1"/>
</dbReference>
<evidence type="ECO:0000259" key="3">
    <source>
        <dbReference type="PROSITE" id="PS50113"/>
    </source>
</evidence>
<evidence type="ECO:0000259" key="2">
    <source>
        <dbReference type="PROSITE" id="PS50112"/>
    </source>
</evidence>
<dbReference type="InterPro" id="IPR043128">
    <property type="entry name" value="Rev_trsase/Diguanyl_cyclase"/>
</dbReference>
<dbReference type="InterPro" id="IPR000014">
    <property type="entry name" value="PAS"/>
</dbReference>
<gene>
    <name evidence="5" type="ORF">CIGN_0265</name>
</gene>
<dbReference type="SMART" id="SM00267">
    <property type="entry name" value="GGDEF"/>
    <property type="match status" value="1"/>
</dbReference>
<dbReference type="PANTHER" id="PTHR33121">
    <property type="entry name" value="CYCLIC DI-GMP PHOSPHODIESTERASE PDEF"/>
    <property type="match status" value="1"/>
</dbReference>
<protein>
    <submittedName>
        <fullName evidence="5">PAS sensor-containing phosphodiesterase</fullName>
    </submittedName>
</protein>
<dbReference type="InterPro" id="IPR035965">
    <property type="entry name" value="PAS-like_dom_sf"/>
</dbReference>
<dbReference type="SUPFAM" id="SSF141868">
    <property type="entry name" value="EAL domain-like"/>
    <property type="match status" value="1"/>
</dbReference>